<name>A0ABQ3WM01_9ACTN</name>
<evidence type="ECO:0000256" key="1">
    <source>
        <dbReference type="SAM" id="SignalP"/>
    </source>
</evidence>
<organism evidence="2">
    <name type="scientific">Actinoplanes campanulatus</name>
    <dbReference type="NCBI Taxonomy" id="113559"/>
    <lineage>
        <taxon>Bacteria</taxon>
        <taxon>Bacillati</taxon>
        <taxon>Actinomycetota</taxon>
        <taxon>Actinomycetes</taxon>
        <taxon>Micromonosporales</taxon>
        <taxon>Micromonosporaceae</taxon>
        <taxon>Actinoplanes</taxon>
    </lineage>
</organism>
<sequence length="428" mass="44514">MRGRRSSRLMAAVAAASLFPVLVAPAVPALAAVVATPTIVQATEMPTVGKAARFRLRVLGDEAATTAFMWQLNTGPWQESAATAGKATVTVVPDRFTNVLSVYAVGADGSLSDTSTLSFNAEFPPLTADQDLDSDGRPDLLTPGGTAGLSEGLWLATGRGERGKVRVPAVNIGGHGTGLGEDPSGAEPAAAFTGTQIVTGKFTGGPFEDVFVYHPNGPRAGLSVIIPTLGNGAELRPELSGNGYTLPAGWLSDWDGNQPTQLTNGYDADGSNPEYPDLFAIMGSPAAEYNLSFYSSYPGIGNYAFPVVTGASTPTGGIDWQNWRMASALLPTGTAIVLWNRSTGALYLWKSVIANPDTGALTYQQHHLSDNWLPGADLSTLQLADVNADGTPDLRTVTGDGKATAYRITEVPETGTLKITTGAAQSLA</sequence>
<dbReference type="SUPFAM" id="SSF69318">
    <property type="entry name" value="Integrin alpha N-terminal domain"/>
    <property type="match status" value="1"/>
</dbReference>
<feature type="signal peptide" evidence="1">
    <location>
        <begin position="1"/>
        <end position="31"/>
    </location>
</feature>
<evidence type="ECO:0008006" key="3">
    <source>
        <dbReference type="Google" id="ProtNLM"/>
    </source>
</evidence>
<reference evidence="2" key="1">
    <citation type="submission" date="2021-01" db="EMBL/GenBank/DDBJ databases">
        <title>Whole genome shotgun sequence of Actinoplanes capillaceus NBRC 16408.</title>
        <authorList>
            <person name="Komaki H."/>
            <person name="Tamura T."/>
        </authorList>
    </citation>
    <scope>NUCLEOTIDE SEQUENCE [LARGE SCALE GENOMIC DNA]</scope>
    <source>
        <strain evidence="2">NBRC 16408</strain>
    </source>
</reference>
<feature type="chain" id="PRO_5045519606" description="FG-GAP repeat-containing protein" evidence="1">
    <location>
        <begin position="32"/>
        <end position="428"/>
    </location>
</feature>
<protein>
    <recommendedName>
        <fullName evidence="3">FG-GAP repeat-containing protein</fullName>
    </recommendedName>
</protein>
<dbReference type="InterPro" id="IPR028994">
    <property type="entry name" value="Integrin_alpha_N"/>
</dbReference>
<proteinExistence type="predicted"/>
<accession>A0ABQ3WM01</accession>
<keyword evidence="1" id="KW-0732">Signal</keyword>
<evidence type="ECO:0000313" key="2">
    <source>
        <dbReference type="EMBL" id="GID47249.1"/>
    </source>
</evidence>
<dbReference type="EMBL" id="BOMF01000088">
    <property type="protein sequence ID" value="GID47249.1"/>
    <property type="molecule type" value="Genomic_DNA"/>
</dbReference>
<gene>
    <name evidence="2" type="ORF">Aca07nite_45240</name>
</gene>
<comment type="caution">
    <text evidence="2">The sequence shown here is derived from an EMBL/GenBank/DDBJ whole genome shotgun (WGS) entry which is preliminary data.</text>
</comment>